<keyword evidence="5" id="KW-0560">Oxidoreductase</keyword>
<keyword evidence="7" id="KW-1185">Reference proteome</keyword>
<accession>A0A505DQ40</accession>
<dbReference type="RefSeq" id="WP_119099149.1">
    <property type="nucleotide sequence ID" value="NZ_QXMJ01000057.1"/>
</dbReference>
<dbReference type="SUPFAM" id="SSF51735">
    <property type="entry name" value="NAD(P)-binding Rossmann-fold domains"/>
    <property type="match status" value="1"/>
</dbReference>
<dbReference type="PANTHER" id="PTHR43350:SF19">
    <property type="entry name" value="D-GULOSIDE 3-DEHYDROGENASE"/>
    <property type="match status" value="1"/>
</dbReference>
<evidence type="ECO:0000256" key="4">
    <source>
        <dbReference type="ARBA" id="ARBA00022833"/>
    </source>
</evidence>
<organism evidence="6 7">
    <name type="scientific">Streptomyces sporangiiformans</name>
    <dbReference type="NCBI Taxonomy" id="2315329"/>
    <lineage>
        <taxon>Bacteria</taxon>
        <taxon>Bacillati</taxon>
        <taxon>Actinomycetota</taxon>
        <taxon>Actinomycetes</taxon>
        <taxon>Kitasatosporales</taxon>
        <taxon>Streptomycetaceae</taxon>
        <taxon>Streptomyces</taxon>
    </lineage>
</organism>
<evidence type="ECO:0000313" key="7">
    <source>
        <dbReference type="Proteomes" id="UP000317378"/>
    </source>
</evidence>
<name>A0A505DQ40_9ACTN</name>
<comment type="cofactor">
    <cofactor evidence="1">
        <name>Zn(2+)</name>
        <dbReference type="ChEBI" id="CHEBI:29105"/>
    </cofactor>
</comment>
<dbReference type="Gene3D" id="3.90.180.10">
    <property type="entry name" value="Medium-chain alcohol dehydrogenases, catalytic domain"/>
    <property type="match status" value="2"/>
</dbReference>
<dbReference type="OrthoDB" id="9781588at2"/>
<gene>
    <name evidence="6" type="ORF">FGD71_005000</name>
</gene>
<dbReference type="InterPro" id="IPR036291">
    <property type="entry name" value="NAD(P)-bd_dom_sf"/>
</dbReference>
<dbReference type="EMBL" id="VCHX02000057">
    <property type="protein sequence ID" value="TPQ23282.1"/>
    <property type="molecule type" value="Genomic_DNA"/>
</dbReference>
<evidence type="ECO:0000256" key="5">
    <source>
        <dbReference type="ARBA" id="ARBA00023002"/>
    </source>
</evidence>
<dbReference type="CDD" id="cd08255">
    <property type="entry name" value="2-desacetyl-2-hydroxyethyl_bacteriochlorophyllide_like"/>
    <property type="match status" value="1"/>
</dbReference>
<dbReference type="Proteomes" id="UP000317378">
    <property type="component" value="Unassembled WGS sequence"/>
</dbReference>
<evidence type="ECO:0000256" key="3">
    <source>
        <dbReference type="ARBA" id="ARBA00022723"/>
    </source>
</evidence>
<sequence length="337" mass="35463">MPTDRSARAFWLDSPGHGEIRDVDLPDPAEDEVLVRALFSGVSRGTETLVFRGGVPESQHTAMRAPFQEGDFPGPVKYGYLSVGVVEEGPKALIGRTVFCLYPHQTRYVVPASAVTPLPESVPASRAVLAGTVETAVNALWDAAPLIGDRIAVVGAGMVGASVAALLARFPAVRVQLVDANPARADLARALGIDFALPADAVGGCDLVVHASATEAGLARSLELLAPEGTVLELSWYGDRQVSLPLGEAFHSRRLVVRSSQVGTVSPARSSRRTYADRLALALELLADPALDALITGACAFEELPEAMVALAAGETRALCHLVRYDADTEPVRNNGG</sequence>
<dbReference type="AlphaFoldDB" id="A0A505DQ40"/>
<keyword evidence="4" id="KW-0862">Zinc</keyword>
<dbReference type="GO" id="GO:0016491">
    <property type="term" value="F:oxidoreductase activity"/>
    <property type="evidence" value="ECO:0007669"/>
    <property type="project" value="UniProtKB-KW"/>
</dbReference>
<dbReference type="GO" id="GO:0046872">
    <property type="term" value="F:metal ion binding"/>
    <property type="evidence" value="ECO:0007669"/>
    <property type="project" value="UniProtKB-KW"/>
</dbReference>
<keyword evidence="3" id="KW-0479">Metal-binding</keyword>
<dbReference type="Gene3D" id="3.40.50.720">
    <property type="entry name" value="NAD(P)-binding Rossmann-like Domain"/>
    <property type="match status" value="1"/>
</dbReference>
<comment type="caution">
    <text evidence="6">The sequence shown here is derived from an EMBL/GenBank/DDBJ whole genome shotgun (WGS) entry which is preliminary data.</text>
</comment>
<dbReference type="InterPro" id="IPR011032">
    <property type="entry name" value="GroES-like_sf"/>
</dbReference>
<reference evidence="6 7" key="1">
    <citation type="submission" date="2019-06" db="EMBL/GenBank/DDBJ databases">
        <title>Streptomyces sporangiiformans sp. nov., a novel actinomycete isolated from soil in Mount Song.</title>
        <authorList>
            <person name="Han L."/>
        </authorList>
    </citation>
    <scope>NUCLEOTIDE SEQUENCE [LARGE SCALE GENOMIC DNA]</scope>
    <source>
        <strain evidence="6 7">NEAU-SSA 1</strain>
    </source>
</reference>
<evidence type="ECO:0000313" key="6">
    <source>
        <dbReference type="EMBL" id="TPQ23282.1"/>
    </source>
</evidence>
<comment type="similarity">
    <text evidence="2">Belongs to the zinc-containing alcohol dehydrogenase family.</text>
</comment>
<proteinExistence type="inferred from homology"/>
<protein>
    <submittedName>
        <fullName evidence="6">Zinc-binding alcohol dehydrogenase</fullName>
    </submittedName>
</protein>
<dbReference type="PANTHER" id="PTHR43350">
    <property type="entry name" value="NAD-DEPENDENT ALCOHOL DEHYDROGENASE"/>
    <property type="match status" value="1"/>
</dbReference>
<dbReference type="SUPFAM" id="SSF50129">
    <property type="entry name" value="GroES-like"/>
    <property type="match status" value="1"/>
</dbReference>
<evidence type="ECO:0000256" key="2">
    <source>
        <dbReference type="ARBA" id="ARBA00008072"/>
    </source>
</evidence>
<evidence type="ECO:0000256" key="1">
    <source>
        <dbReference type="ARBA" id="ARBA00001947"/>
    </source>
</evidence>